<evidence type="ECO:0000256" key="3">
    <source>
        <dbReference type="RuleBase" id="RU368077"/>
    </source>
</evidence>
<dbReference type="EMBL" id="APND01000001">
    <property type="protein sequence ID" value="MES1928052.1"/>
    <property type="molecule type" value="Genomic_DNA"/>
</dbReference>
<evidence type="ECO:0000256" key="1">
    <source>
        <dbReference type="ARBA" id="ARBA00008106"/>
    </source>
</evidence>
<dbReference type="Gene3D" id="1.10.150.240">
    <property type="entry name" value="Putative phosphatase, domain 2"/>
    <property type="match status" value="1"/>
</dbReference>
<evidence type="ECO:0000313" key="5">
    <source>
        <dbReference type="Proteomes" id="UP001460888"/>
    </source>
</evidence>
<dbReference type="Gene3D" id="3.40.50.1000">
    <property type="entry name" value="HAD superfamily/HAD-like"/>
    <property type="match status" value="1"/>
</dbReference>
<comment type="catalytic activity">
    <reaction evidence="3">
        <text>an (S)-2-haloacid + H2O = a (2R)-2-hydroxycarboxylate + a halide anion + H(+)</text>
        <dbReference type="Rhea" id="RHEA:11192"/>
        <dbReference type="ChEBI" id="CHEBI:15377"/>
        <dbReference type="ChEBI" id="CHEBI:15378"/>
        <dbReference type="ChEBI" id="CHEBI:16042"/>
        <dbReference type="ChEBI" id="CHEBI:58314"/>
        <dbReference type="ChEBI" id="CHEBI:137405"/>
        <dbReference type="EC" id="3.8.1.2"/>
    </reaction>
</comment>
<dbReference type="SUPFAM" id="SSF56784">
    <property type="entry name" value="HAD-like"/>
    <property type="match status" value="1"/>
</dbReference>
<dbReference type="NCBIfam" id="TIGR01428">
    <property type="entry name" value="HAD_type_II"/>
    <property type="match status" value="1"/>
</dbReference>
<dbReference type="InterPro" id="IPR023214">
    <property type="entry name" value="HAD_sf"/>
</dbReference>
<dbReference type="InterPro" id="IPR006328">
    <property type="entry name" value="2-HAD"/>
</dbReference>
<dbReference type="Pfam" id="PF00702">
    <property type="entry name" value="Hydrolase"/>
    <property type="match status" value="1"/>
</dbReference>
<dbReference type="PRINTS" id="PR00413">
    <property type="entry name" value="HADHALOGNASE"/>
</dbReference>
<dbReference type="SFLD" id="SFLDG01135">
    <property type="entry name" value="C1.5.6:_HAD__Beta-PGM__Phospha"/>
    <property type="match status" value="1"/>
</dbReference>
<dbReference type="Proteomes" id="UP001460888">
    <property type="component" value="Unassembled WGS sequence"/>
</dbReference>
<proteinExistence type="inferred from homology"/>
<dbReference type="InterPro" id="IPR023198">
    <property type="entry name" value="PGP-like_dom2"/>
</dbReference>
<keyword evidence="2 3" id="KW-0378">Hydrolase</keyword>
<dbReference type="PANTHER" id="PTHR43316:SF3">
    <property type="entry name" value="HALOACID DEHALOGENASE, TYPE II (AFU_ORTHOLOGUE AFUA_2G07750)-RELATED"/>
    <property type="match status" value="1"/>
</dbReference>
<name>A0ABV2AWP7_9GAMM</name>
<dbReference type="SFLD" id="SFLDS00003">
    <property type="entry name" value="Haloacid_Dehalogenase"/>
    <property type="match status" value="1"/>
</dbReference>
<dbReference type="InterPro" id="IPR051540">
    <property type="entry name" value="S-2-haloacid_dehalogenase"/>
</dbReference>
<dbReference type="CDD" id="cd02588">
    <property type="entry name" value="HAD_L2-DEX"/>
    <property type="match status" value="1"/>
</dbReference>
<evidence type="ECO:0000313" key="4">
    <source>
        <dbReference type="EMBL" id="MES1928052.1"/>
    </source>
</evidence>
<dbReference type="RefSeq" id="WP_353108888.1">
    <property type="nucleotide sequence ID" value="NZ_APND01000001.1"/>
</dbReference>
<dbReference type="InterPro" id="IPR006439">
    <property type="entry name" value="HAD-SF_hydro_IA"/>
</dbReference>
<evidence type="ECO:0000256" key="2">
    <source>
        <dbReference type="ARBA" id="ARBA00022801"/>
    </source>
</evidence>
<protein>
    <recommendedName>
        <fullName evidence="3">(S)-2-haloacid dehalogenase</fullName>
        <ecNumber evidence="3">3.8.1.2</ecNumber>
    </recommendedName>
    <alternativeName>
        <fullName evidence="3">2-haloalkanoic acid dehalogenase</fullName>
    </alternativeName>
    <alternativeName>
        <fullName evidence="3">Halocarboxylic acid halidohydrolase</fullName>
    </alternativeName>
    <alternativeName>
        <fullName evidence="3">L-2-haloacid dehalogenase</fullName>
    </alternativeName>
</protein>
<organism evidence="4 5">
    <name type="scientific">Salinisphaera dokdonensis CL-ES53</name>
    <dbReference type="NCBI Taxonomy" id="1304272"/>
    <lineage>
        <taxon>Bacteria</taxon>
        <taxon>Pseudomonadati</taxon>
        <taxon>Pseudomonadota</taxon>
        <taxon>Gammaproteobacteria</taxon>
        <taxon>Salinisphaerales</taxon>
        <taxon>Salinisphaeraceae</taxon>
        <taxon>Salinisphaera</taxon>
    </lineage>
</organism>
<dbReference type="SFLD" id="SFLDF00045">
    <property type="entry name" value="2-haloacid_dehalogenase"/>
    <property type="match status" value="1"/>
</dbReference>
<dbReference type="SFLD" id="SFLDG01129">
    <property type="entry name" value="C1.5:_HAD__Beta-PGM__Phosphata"/>
    <property type="match status" value="1"/>
</dbReference>
<reference evidence="4 5" key="1">
    <citation type="submission" date="2013-03" db="EMBL/GenBank/DDBJ databases">
        <title>Salinisphaera dokdonensis CL-ES53 Genome Sequencing.</title>
        <authorList>
            <person name="Li C."/>
            <person name="Lai Q."/>
            <person name="Shao Z."/>
        </authorList>
    </citation>
    <scope>NUCLEOTIDE SEQUENCE [LARGE SCALE GENOMIC DNA]</scope>
    <source>
        <strain evidence="4 5">CL-ES53</strain>
    </source>
</reference>
<dbReference type="NCBIfam" id="TIGR01493">
    <property type="entry name" value="HAD-SF-IA-v2"/>
    <property type="match status" value="1"/>
</dbReference>
<dbReference type="PANTHER" id="PTHR43316">
    <property type="entry name" value="HYDROLASE, HALOACID DELAHOGENASE-RELATED"/>
    <property type="match status" value="1"/>
</dbReference>
<accession>A0ABV2AWP7</accession>
<gene>
    <name evidence="4" type="ORF">SADO_02315</name>
</gene>
<sequence length="246" mass="27495">MSTFVFDAYGTLYDVNSVAEATEQAFPGHGETITQVWRLKQLEYTWLRTLMDRYVNFWEVTRESLVYTLDSLGLSCEPATFDHILDRYLHLSPYPDALGALEALRAQGHTLAILSNGSQEMLDRLVANTGLKHALDAVISIDPNRRFKPSHSAYELVGDTIGATTDDVVFVSCNPFDVCGAKGFGFKVAWIERVPPQMMRDEVRAASVVGPGTMFRLLRMQMDTLDFRPDFTIETLTGLTDLQTAG</sequence>
<comment type="caution">
    <text evidence="4">The sequence shown here is derived from an EMBL/GenBank/DDBJ whole genome shotgun (WGS) entry which is preliminary data.</text>
</comment>
<dbReference type="EC" id="3.8.1.2" evidence="3"/>
<dbReference type="InterPro" id="IPR036412">
    <property type="entry name" value="HAD-like_sf"/>
</dbReference>
<keyword evidence="5" id="KW-1185">Reference proteome</keyword>
<comment type="function">
    <text evidence="3">Catalyzes the hydrolytic dehalogenation of small (S)-2-haloalkanoic acids to yield the corresponding (R)-2-hydroxyalkanoic acids.</text>
</comment>
<comment type="similarity">
    <text evidence="1 3">Belongs to the HAD-like hydrolase superfamily. S-2-haloalkanoic acid dehalogenase family.</text>
</comment>